<evidence type="ECO:0000313" key="2">
    <source>
        <dbReference type="Proteomes" id="UP001597097"/>
    </source>
</evidence>
<keyword evidence="2" id="KW-1185">Reference proteome</keyword>
<protein>
    <submittedName>
        <fullName evidence="1">Uncharacterized protein</fullName>
    </submittedName>
</protein>
<evidence type="ECO:0000313" key="1">
    <source>
        <dbReference type="EMBL" id="MFD1546390.1"/>
    </source>
</evidence>
<name>A0ABW4GUK8_9ACTN</name>
<organism evidence="1 2">
    <name type="scientific">Nonomuraea guangzhouensis</name>
    <dbReference type="NCBI Taxonomy" id="1291555"/>
    <lineage>
        <taxon>Bacteria</taxon>
        <taxon>Bacillati</taxon>
        <taxon>Actinomycetota</taxon>
        <taxon>Actinomycetes</taxon>
        <taxon>Streptosporangiales</taxon>
        <taxon>Streptosporangiaceae</taxon>
        <taxon>Nonomuraea</taxon>
    </lineage>
</organism>
<dbReference type="RefSeq" id="WP_219535717.1">
    <property type="nucleotide sequence ID" value="NZ_JAHKRM010000027.1"/>
</dbReference>
<reference evidence="2" key="1">
    <citation type="journal article" date="2019" name="Int. J. Syst. Evol. Microbiol.">
        <title>The Global Catalogue of Microorganisms (GCM) 10K type strain sequencing project: providing services to taxonomists for standard genome sequencing and annotation.</title>
        <authorList>
            <consortium name="The Broad Institute Genomics Platform"/>
            <consortium name="The Broad Institute Genome Sequencing Center for Infectious Disease"/>
            <person name="Wu L."/>
            <person name="Ma J."/>
        </authorList>
    </citation>
    <scope>NUCLEOTIDE SEQUENCE [LARGE SCALE GENOMIC DNA]</scope>
    <source>
        <strain evidence="2">CGMCC 1.15399</strain>
    </source>
</reference>
<proteinExistence type="predicted"/>
<comment type="caution">
    <text evidence="1">The sequence shown here is derived from an EMBL/GenBank/DDBJ whole genome shotgun (WGS) entry which is preliminary data.</text>
</comment>
<gene>
    <name evidence="1" type="ORF">ACFSJ0_55805</name>
</gene>
<dbReference type="EMBL" id="JBHUCM010000066">
    <property type="protein sequence ID" value="MFD1546390.1"/>
    <property type="molecule type" value="Genomic_DNA"/>
</dbReference>
<accession>A0ABW4GUK8</accession>
<dbReference type="Proteomes" id="UP001597097">
    <property type="component" value="Unassembled WGS sequence"/>
</dbReference>
<sequence length="213" mass="24398">MAGSLSVALAGTTTNPAFGDDPRDHRDHHHFLDHKLREPVLVGDGGGCEAGTFIRVHSLRPHNFFIPRTRYTDGPGGEMTVSVHHEFEVLAFVEADKNRFVSHRRSDDTAVRNVVTTDEIVRAVNLEVTPHLEKRHMIFTGHDYTQTISKGKYGNMWYRVFGYRVHWGQWARLHNCSEVRIGTGIASIPSRIEGWRYWETDHPQFRGRLLSDK</sequence>